<dbReference type="EMBL" id="CP100390">
    <property type="protein sequence ID" value="UZE97546.1"/>
    <property type="molecule type" value="Genomic_DNA"/>
</dbReference>
<dbReference type="SUPFAM" id="SSF53448">
    <property type="entry name" value="Nucleotide-diphospho-sugar transferases"/>
    <property type="match status" value="1"/>
</dbReference>
<sequence length="203" mass="22550">MTRTLLIQFAKWPQLGKVKTRLAKKMGDQAAYSAHIELTQTVLKNLTSSNVGSVALWFDQLLTENPEAKLLTENCQKLSVPIACQKGDDLGARMFHALSSGLKTYQKVIIVGSDCPTVDKAYLEQAVKVLDDSDLVLGPAEDGGYVLLGARKVAPMLLDNIAWGQGAVLRSTVERADGCRLTYQLLDTTWDVDEYEDYLRWKR</sequence>
<reference evidence="1" key="1">
    <citation type="submission" date="2022-06" db="EMBL/GenBank/DDBJ databases">
        <title>Alkalimarinus sp. nov., isolated from gut of a Alitta virens.</title>
        <authorList>
            <person name="Yang A.I."/>
            <person name="Shin N.-R."/>
        </authorList>
    </citation>
    <scope>NUCLEOTIDE SEQUENCE</scope>
    <source>
        <strain evidence="1">A2M4</strain>
    </source>
</reference>
<dbReference type="InterPro" id="IPR018641">
    <property type="entry name" value="Trfase_1_rSAM/seldom-assoc"/>
</dbReference>
<dbReference type="Gene3D" id="3.90.550.10">
    <property type="entry name" value="Spore Coat Polysaccharide Biosynthesis Protein SpsA, Chain A"/>
    <property type="match status" value="1"/>
</dbReference>
<dbReference type="NCBIfam" id="TIGR04282">
    <property type="entry name" value="glyco_like_cofC"/>
    <property type="match status" value="1"/>
</dbReference>
<proteinExistence type="predicted"/>
<evidence type="ECO:0000313" key="2">
    <source>
        <dbReference type="Proteomes" id="UP001163739"/>
    </source>
</evidence>
<dbReference type="Pfam" id="PF09837">
    <property type="entry name" value="DUF2064"/>
    <property type="match status" value="1"/>
</dbReference>
<gene>
    <name evidence="1" type="ORF">NKI27_07335</name>
</gene>
<dbReference type="Proteomes" id="UP001163739">
    <property type="component" value="Chromosome"/>
</dbReference>
<name>A0ABY6N629_9ALTE</name>
<evidence type="ECO:0000313" key="1">
    <source>
        <dbReference type="EMBL" id="UZE97546.1"/>
    </source>
</evidence>
<dbReference type="PANTHER" id="PTHR36529">
    <property type="entry name" value="SLL1095 PROTEIN"/>
    <property type="match status" value="1"/>
</dbReference>
<dbReference type="InterPro" id="IPR029044">
    <property type="entry name" value="Nucleotide-diphossugar_trans"/>
</dbReference>
<accession>A0ABY6N629</accession>
<dbReference type="PANTHER" id="PTHR36529:SF1">
    <property type="entry name" value="GLYCOSYLTRANSFERASE"/>
    <property type="match status" value="1"/>
</dbReference>
<keyword evidence="2" id="KW-1185">Reference proteome</keyword>
<dbReference type="RefSeq" id="WP_265049020.1">
    <property type="nucleotide sequence ID" value="NZ_CP100390.1"/>
</dbReference>
<protein>
    <submittedName>
        <fullName evidence="1">TIGR04282 family arsenosugar biosynthesis glycosyltransferase</fullName>
    </submittedName>
</protein>
<organism evidence="1 2">
    <name type="scientific">Alkalimarinus alittae</name>
    <dbReference type="NCBI Taxonomy" id="2961619"/>
    <lineage>
        <taxon>Bacteria</taxon>
        <taxon>Pseudomonadati</taxon>
        <taxon>Pseudomonadota</taxon>
        <taxon>Gammaproteobacteria</taxon>
        <taxon>Alteromonadales</taxon>
        <taxon>Alteromonadaceae</taxon>
        <taxon>Alkalimarinus</taxon>
    </lineage>
</organism>